<evidence type="ECO:0000256" key="1">
    <source>
        <dbReference type="SAM" id="Coils"/>
    </source>
</evidence>
<evidence type="ECO:0000256" key="2">
    <source>
        <dbReference type="SAM" id="MobiDB-lite"/>
    </source>
</evidence>
<dbReference type="EMBL" id="UXUI01000119">
    <property type="protein sequence ID" value="VDD85045.1"/>
    <property type="molecule type" value="Genomic_DNA"/>
</dbReference>
<evidence type="ECO:0000313" key="4">
    <source>
        <dbReference type="Proteomes" id="UP000274131"/>
    </source>
</evidence>
<name>A0A0N4USX3_ENTVE</name>
<feature type="region of interest" description="Disordered" evidence="2">
    <location>
        <begin position="134"/>
        <end position="171"/>
    </location>
</feature>
<feature type="compositionally biased region" description="Low complexity" evidence="2">
    <location>
        <begin position="160"/>
        <end position="171"/>
    </location>
</feature>
<keyword evidence="4" id="KW-1185">Reference proteome</keyword>
<protein>
    <submittedName>
        <fullName evidence="5">DUF4355 domain-containing protein</fullName>
    </submittedName>
</protein>
<evidence type="ECO:0000313" key="3">
    <source>
        <dbReference type="EMBL" id="VDD85045.1"/>
    </source>
</evidence>
<reference evidence="5" key="1">
    <citation type="submission" date="2017-02" db="UniProtKB">
        <authorList>
            <consortium name="WormBaseParasite"/>
        </authorList>
    </citation>
    <scope>IDENTIFICATION</scope>
</reference>
<dbReference type="Proteomes" id="UP000274131">
    <property type="component" value="Unassembled WGS sequence"/>
</dbReference>
<accession>A0A0N4USX3</accession>
<evidence type="ECO:0000313" key="5">
    <source>
        <dbReference type="WBParaSite" id="EVEC_0000026401-mRNA-1"/>
    </source>
</evidence>
<dbReference type="AlphaFoldDB" id="A0A0N4USX3"/>
<gene>
    <name evidence="3" type="ORF">EVEC_LOCUS188</name>
</gene>
<sequence>MSDFLNYTAGLHALEKIGEQGRAIDKQNRALREANDDLHRAKYNEDISRIEADRIKKENNEYKALLSKPFAEIAAKDGRFKENYEKQQELLAAWIVSQRAFKEVAMKYGKLAGKTPEEIQAEGMAAKETILEGQSEFGNTLNEETKAAAKRKKAREEKQAQAAQNKAGHSA</sequence>
<dbReference type="WBParaSite" id="EVEC_0000026401-mRNA-1">
    <property type="protein sequence ID" value="EVEC_0000026401-mRNA-1"/>
    <property type="gene ID" value="EVEC_0000026401"/>
</dbReference>
<proteinExistence type="predicted"/>
<feature type="coiled-coil region" evidence="1">
    <location>
        <begin position="24"/>
        <end position="60"/>
    </location>
</feature>
<keyword evidence="1" id="KW-0175">Coiled coil</keyword>
<organism evidence="5">
    <name type="scientific">Enterobius vermicularis</name>
    <name type="common">Human pinworm</name>
    <dbReference type="NCBI Taxonomy" id="51028"/>
    <lineage>
        <taxon>Eukaryota</taxon>
        <taxon>Metazoa</taxon>
        <taxon>Ecdysozoa</taxon>
        <taxon>Nematoda</taxon>
        <taxon>Chromadorea</taxon>
        <taxon>Rhabditida</taxon>
        <taxon>Spirurina</taxon>
        <taxon>Oxyuridomorpha</taxon>
        <taxon>Oxyuroidea</taxon>
        <taxon>Oxyuridae</taxon>
        <taxon>Enterobius</taxon>
    </lineage>
</organism>
<reference evidence="3 4" key="2">
    <citation type="submission" date="2018-10" db="EMBL/GenBank/DDBJ databases">
        <authorList>
            <consortium name="Pathogen Informatics"/>
        </authorList>
    </citation>
    <scope>NUCLEOTIDE SEQUENCE [LARGE SCALE GENOMIC DNA]</scope>
</reference>